<evidence type="ECO:0000256" key="7">
    <source>
        <dbReference type="SAM" id="Phobius"/>
    </source>
</evidence>
<feature type="transmembrane region" description="Helical" evidence="7">
    <location>
        <begin position="184"/>
        <end position="207"/>
    </location>
</feature>
<feature type="domain" description="Response regulatory" evidence="9">
    <location>
        <begin position="491"/>
        <end position="608"/>
    </location>
</feature>
<dbReference type="Gene3D" id="1.10.287.130">
    <property type="match status" value="1"/>
</dbReference>
<dbReference type="SUPFAM" id="SSF47226">
    <property type="entry name" value="Histidine-containing phosphotransfer domain, HPT domain"/>
    <property type="match status" value="1"/>
</dbReference>
<name>A0A2C9DD09_9HYPH</name>
<dbReference type="GO" id="GO:0000155">
    <property type="term" value="F:phosphorelay sensor kinase activity"/>
    <property type="evidence" value="ECO:0007669"/>
    <property type="project" value="InterPro"/>
</dbReference>
<organism evidence="11 12">
    <name type="scientific">Hartmannibacter diazotrophicus</name>
    <dbReference type="NCBI Taxonomy" id="1482074"/>
    <lineage>
        <taxon>Bacteria</taxon>
        <taxon>Pseudomonadati</taxon>
        <taxon>Pseudomonadota</taxon>
        <taxon>Alphaproteobacteria</taxon>
        <taxon>Hyphomicrobiales</taxon>
        <taxon>Pleomorphomonadaceae</taxon>
        <taxon>Hartmannibacter</taxon>
    </lineage>
</organism>
<dbReference type="RefSeq" id="WP_099558444.1">
    <property type="nucleotide sequence ID" value="NZ_LT960614.1"/>
</dbReference>
<evidence type="ECO:0000313" key="12">
    <source>
        <dbReference type="Proteomes" id="UP000223606"/>
    </source>
</evidence>
<dbReference type="PRINTS" id="PR00344">
    <property type="entry name" value="BCTRLSENSOR"/>
</dbReference>
<dbReference type="Pfam" id="PF00512">
    <property type="entry name" value="HisKA"/>
    <property type="match status" value="1"/>
</dbReference>
<dbReference type="Pfam" id="PF02518">
    <property type="entry name" value="HATPase_c"/>
    <property type="match status" value="1"/>
</dbReference>
<dbReference type="PANTHER" id="PTHR45339">
    <property type="entry name" value="HYBRID SIGNAL TRANSDUCTION HISTIDINE KINASE J"/>
    <property type="match status" value="1"/>
</dbReference>
<sequence>MSVCSRVRSLAFRLDPGIRIAGLLGLASVLIVIGVFALLVTRDRQIAASVREDALWGAYQLDRETVRLAVELRTPRDEFDAKATGLRFDIVYSRLRILKSGKFPRIFGADETFQGLLREVSKGIEEIVPIFDRLIVEKHFQPGERDFLIRHVEALSKATAAIVMHADSSSKALRVDNRQETLSLHWMLAAGVCMLTLAMIGIIVLMARQMTCLRQSRAAIENLNSELKIKADEALAGTRAKSQFLATMSHEIRTPMNGVIGATQLLMDSRLTPEQSDLAWIIRTCGVALLDIINDVLDYSKLEAGRLDIDLSPMDLRASLQHVETIMGPKAADKALGFEMRIDPDVPDRIISDQTRIRQVLLNLVSNAVKFTSKGEVTVTVSRRHDPDGQMRLVFFVADTGMGIEEEARGRLFVEFSQLEASMARRFGGSGLGLAICRRLIELLGGRIGVESVVGSGSLFWFDVPVAEAPAEATAAADALPVAADQISPLSILLAEDNAVNRRVAELTLARLGHRVTFARDGGEAVEAAAQGRFDAILMDMQMPHMDGLEATRRIRALGGEAGCVPIIAMTANASAEDRQACLAAGMDDFTTKPIDQDALVRALMTVRGPAQARAHPVQSCPADGPACETPAALKTASPSDVIARIPIGPADGATEAPASLNPAADLAAREMLEREFGTDILAELTQMFFEDAEELINDLEAAIATGSADALRHAAHTLRGSAANAGLPSVADACDHLRSTGLAAGIEGTTAAMAQLRRTLSLAREKFLPPLRASDAA</sequence>
<dbReference type="InterPro" id="IPR036097">
    <property type="entry name" value="HisK_dim/P_sf"/>
</dbReference>
<dbReference type="InterPro" id="IPR036890">
    <property type="entry name" value="HATPase_C_sf"/>
</dbReference>
<dbReference type="PROSITE" id="PS50109">
    <property type="entry name" value="HIS_KIN"/>
    <property type="match status" value="1"/>
</dbReference>
<dbReference type="SUPFAM" id="SSF52172">
    <property type="entry name" value="CheY-like"/>
    <property type="match status" value="1"/>
</dbReference>
<dbReference type="InterPro" id="IPR003594">
    <property type="entry name" value="HATPase_dom"/>
</dbReference>
<keyword evidence="4" id="KW-0902">Two-component regulatory system</keyword>
<dbReference type="FunFam" id="3.30.565.10:FF:000010">
    <property type="entry name" value="Sensor histidine kinase RcsC"/>
    <property type="match status" value="1"/>
</dbReference>
<evidence type="ECO:0000259" key="10">
    <source>
        <dbReference type="PROSITE" id="PS50894"/>
    </source>
</evidence>
<evidence type="ECO:0000256" key="3">
    <source>
        <dbReference type="ARBA" id="ARBA00022553"/>
    </source>
</evidence>
<dbReference type="InterPro" id="IPR011006">
    <property type="entry name" value="CheY-like_superfamily"/>
</dbReference>
<dbReference type="CDD" id="cd16922">
    <property type="entry name" value="HATPase_EvgS-ArcB-TorS-like"/>
    <property type="match status" value="1"/>
</dbReference>
<dbReference type="CDD" id="cd00088">
    <property type="entry name" value="HPT"/>
    <property type="match status" value="1"/>
</dbReference>
<evidence type="ECO:0000259" key="8">
    <source>
        <dbReference type="PROSITE" id="PS50109"/>
    </source>
</evidence>
<dbReference type="Proteomes" id="UP000223606">
    <property type="component" value="Chromosome 1"/>
</dbReference>
<dbReference type="AlphaFoldDB" id="A0A2C9DD09"/>
<dbReference type="InterPro" id="IPR001789">
    <property type="entry name" value="Sig_transdc_resp-reg_receiver"/>
</dbReference>
<dbReference type="GO" id="GO:0005524">
    <property type="term" value="F:ATP binding"/>
    <property type="evidence" value="ECO:0007669"/>
    <property type="project" value="UniProtKB-KW"/>
</dbReference>
<keyword evidence="12" id="KW-1185">Reference proteome</keyword>
<feature type="domain" description="Histidine kinase" evidence="8">
    <location>
        <begin position="247"/>
        <end position="468"/>
    </location>
</feature>
<dbReference type="PANTHER" id="PTHR45339:SF5">
    <property type="entry name" value="HISTIDINE KINASE"/>
    <property type="match status" value="1"/>
</dbReference>
<dbReference type="InterPro" id="IPR005467">
    <property type="entry name" value="His_kinase_dom"/>
</dbReference>
<dbReference type="SMART" id="SM00448">
    <property type="entry name" value="REC"/>
    <property type="match status" value="1"/>
</dbReference>
<evidence type="ECO:0000313" key="11">
    <source>
        <dbReference type="EMBL" id="SON58222.1"/>
    </source>
</evidence>
<dbReference type="CDD" id="cd00082">
    <property type="entry name" value="HisKA"/>
    <property type="match status" value="1"/>
</dbReference>
<comment type="catalytic activity">
    <reaction evidence="1">
        <text>ATP + protein L-histidine = ADP + protein N-phospho-L-histidine.</text>
        <dbReference type="EC" id="2.7.13.3"/>
    </reaction>
</comment>
<evidence type="ECO:0000259" key="9">
    <source>
        <dbReference type="PROSITE" id="PS50110"/>
    </source>
</evidence>
<reference evidence="12" key="1">
    <citation type="submission" date="2017-09" db="EMBL/GenBank/DDBJ databases">
        <title>Genome sequence of Nannocystis excedens DSM 71.</title>
        <authorList>
            <person name="Blom J."/>
        </authorList>
    </citation>
    <scope>NUCLEOTIDE SEQUENCE [LARGE SCALE GENOMIC DNA]</scope>
    <source>
        <strain evidence="12">type strain: E19</strain>
    </source>
</reference>
<feature type="modified residue" description="Phosphohistidine" evidence="5">
    <location>
        <position position="717"/>
    </location>
</feature>
<dbReference type="InterPro" id="IPR004358">
    <property type="entry name" value="Sig_transdc_His_kin-like_C"/>
</dbReference>
<dbReference type="EC" id="2.7.13.3" evidence="2"/>
<proteinExistence type="predicted"/>
<dbReference type="Pfam" id="PF00072">
    <property type="entry name" value="Response_reg"/>
    <property type="match status" value="1"/>
</dbReference>
<dbReference type="KEGG" id="hdi:HDIA_4681"/>
<dbReference type="SMART" id="SM00388">
    <property type="entry name" value="HisKA"/>
    <property type="match status" value="1"/>
</dbReference>
<feature type="domain" description="HPt" evidence="10">
    <location>
        <begin position="678"/>
        <end position="775"/>
    </location>
</feature>
<dbReference type="Gene3D" id="1.20.120.160">
    <property type="entry name" value="HPT domain"/>
    <property type="match status" value="1"/>
</dbReference>
<accession>A0A2C9DD09</accession>
<dbReference type="InterPro" id="IPR008207">
    <property type="entry name" value="Sig_transdc_His_kin_Hpt_dom"/>
</dbReference>
<keyword evidence="7" id="KW-0472">Membrane</keyword>
<protein>
    <recommendedName>
        <fullName evidence="2">histidine kinase</fullName>
        <ecNumber evidence="2">2.7.13.3</ecNumber>
    </recommendedName>
</protein>
<gene>
    <name evidence="11" type="primary">rpfC</name>
    <name evidence="11" type="ORF">HDIA_4681</name>
</gene>
<dbReference type="Gene3D" id="3.30.565.10">
    <property type="entry name" value="Histidine kinase-like ATPase, C-terminal domain"/>
    <property type="match status" value="1"/>
</dbReference>
<keyword evidence="7" id="KW-1133">Transmembrane helix</keyword>
<evidence type="ECO:0000256" key="1">
    <source>
        <dbReference type="ARBA" id="ARBA00000085"/>
    </source>
</evidence>
<dbReference type="CDD" id="cd17546">
    <property type="entry name" value="REC_hyHK_CKI1_RcsC-like"/>
    <property type="match status" value="1"/>
</dbReference>
<keyword evidence="7" id="KW-0812">Transmembrane</keyword>
<dbReference type="SUPFAM" id="SSF55874">
    <property type="entry name" value="ATPase domain of HSP90 chaperone/DNA topoisomerase II/histidine kinase"/>
    <property type="match status" value="1"/>
</dbReference>
<dbReference type="Gene3D" id="3.40.50.2300">
    <property type="match status" value="1"/>
</dbReference>
<dbReference type="OrthoDB" id="9801651at2"/>
<dbReference type="GO" id="GO:0005886">
    <property type="term" value="C:plasma membrane"/>
    <property type="evidence" value="ECO:0007669"/>
    <property type="project" value="UniProtKB-SubCell"/>
</dbReference>
<keyword evidence="3 6" id="KW-0597">Phosphoprotein</keyword>
<keyword evidence="11" id="KW-0808">Transferase</keyword>
<dbReference type="InterPro" id="IPR036641">
    <property type="entry name" value="HPT_dom_sf"/>
</dbReference>
<evidence type="ECO:0000256" key="4">
    <source>
        <dbReference type="ARBA" id="ARBA00023012"/>
    </source>
</evidence>
<dbReference type="InterPro" id="IPR003661">
    <property type="entry name" value="HisK_dim/P_dom"/>
</dbReference>
<evidence type="ECO:0000256" key="5">
    <source>
        <dbReference type="PROSITE-ProRule" id="PRU00110"/>
    </source>
</evidence>
<feature type="transmembrane region" description="Helical" evidence="7">
    <location>
        <begin position="20"/>
        <end position="41"/>
    </location>
</feature>
<dbReference type="Pfam" id="PF01627">
    <property type="entry name" value="Hpt"/>
    <property type="match status" value="1"/>
</dbReference>
<feature type="modified residue" description="4-aspartylphosphate" evidence="6">
    <location>
        <position position="540"/>
    </location>
</feature>
<evidence type="ECO:0000256" key="6">
    <source>
        <dbReference type="PROSITE-ProRule" id="PRU00169"/>
    </source>
</evidence>
<evidence type="ECO:0000256" key="2">
    <source>
        <dbReference type="ARBA" id="ARBA00012438"/>
    </source>
</evidence>
<dbReference type="PROSITE" id="PS50110">
    <property type="entry name" value="RESPONSE_REGULATORY"/>
    <property type="match status" value="1"/>
</dbReference>
<dbReference type="SMART" id="SM00387">
    <property type="entry name" value="HATPase_c"/>
    <property type="match status" value="1"/>
</dbReference>
<dbReference type="PROSITE" id="PS50894">
    <property type="entry name" value="HPT"/>
    <property type="match status" value="1"/>
</dbReference>
<dbReference type="SUPFAM" id="SSF47384">
    <property type="entry name" value="Homodimeric domain of signal transducing histidine kinase"/>
    <property type="match status" value="1"/>
</dbReference>
<dbReference type="EMBL" id="LT960614">
    <property type="protein sequence ID" value="SON58222.1"/>
    <property type="molecule type" value="Genomic_DNA"/>
</dbReference>